<accession>A0A417Y1P1</accession>
<dbReference type="GO" id="GO:0008080">
    <property type="term" value="F:N-acetyltransferase activity"/>
    <property type="evidence" value="ECO:0007669"/>
    <property type="project" value="InterPro"/>
</dbReference>
<keyword evidence="1 3" id="KW-0808">Transferase</keyword>
<sequence length="183" mass="20044">MTVTIRVGPSPGDLGRVLELHGRLYAEEFGYDEDFESHVASGLAGFAAALSRRRERPALPEPGWLWIAEDDAVDELRPDVVGMVGLTVEGDGIGQVRWFLVAPHARGGLGRSLMTTLLVQARSAGLQHLRLWTVDGLDAAARLYASLGFRRTEEVPGHRFGQDLVEVRYDLDVASAVRLLDGR</sequence>
<dbReference type="Gene3D" id="3.40.630.30">
    <property type="match status" value="1"/>
</dbReference>
<gene>
    <name evidence="3" type="ORF">D0Z08_14195</name>
</gene>
<reference evidence="3 4" key="1">
    <citation type="submission" date="2018-09" db="EMBL/GenBank/DDBJ databases">
        <title>Genome sequencing of Nocardioides immobilis CCTCC AB 2017083 for comparison to Nocardioides silvaticus.</title>
        <authorList>
            <person name="Li C."/>
            <person name="Wang G."/>
        </authorList>
    </citation>
    <scope>NUCLEOTIDE SEQUENCE [LARGE SCALE GENOMIC DNA]</scope>
    <source>
        <strain evidence="3 4">CCTCC AB 2017083</strain>
    </source>
</reference>
<dbReference type="EMBL" id="QXGH01000017">
    <property type="protein sequence ID" value="RHW26477.1"/>
    <property type="molecule type" value="Genomic_DNA"/>
</dbReference>
<comment type="caution">
    <text evidence="3">The sequence shown here is derived from an EMBL/GenBank/DDBJ whole genome shotgun (WGS) entry which is preliminary data.</text>
</comment>
<organism evidence="3 4">
    <name type="scientific">Nocardioides immobilis</name>
    <dbReference type="NCBI Taxonomy" id="2049295"/>
    <lineage>
        <taxon>Bacteria</taxon>
        <taxon>Bacillati</taxon>
        <taxon>Actinomycetota</taxon>
        <taxon>Actinomycetes</taxon>
        <taxon>Propionibacteriales</taxon>
        <taxon>Nocardioidaceae</taxon>
        <taxon>Nocardioides</taxon>
    </lineage>
</organism>
<keyword evidence="4" id="KW-1185">Reference proteome</keyword>
<evidence type="ECO:0000313" key="3">
    <source>
        <dbReference type="EMBL" id="RHW26477.1"/>
    </source>
</evidence>
<evidence type="ECO:0000313" key="4">
    <source>
        <dbReference type="Proteomes" id="UP000283644"/>
    </source>
</evidence>
<dbReference type="OrthoDB" id="273614at2"/>
<dbReference type="Pfam" id="PF00583">
    <property type="entry name" value="Acetyltransf_1"/>
    <property type="match status" value="1"/>
</dbReference>
<dbReference type="AlphaFoldDB" id="A0A417Y1P1"/>
<dbReference type="PROSITE" id="PS51186">
    <property type="entry name" value="GNAT"/>
    <property type="match status" value="1"/>
</dbReference>
<dbReference type="PANTHER" id="PTHR13947:SF37">
    <property type="entry name" value="LD18367P"/>
    <property type="match status" value="1"/>
</dbReference>
<dbReference type="InterPro" id="IPR016181">
    <property type="entry name" value="Acyl_CoA_acyltransferase"/>
</dbReference>
<dbReference type="InterPro" id="IPR050769">
    <property type="entry name" value="NAT_camello-type"/>
</dbReference>
<dbReference type="SUPFAM" id="SSF55729">
    <property type="entry name" value="Acyl-CoA N-acyltransferases (Nat)"/>
    <property type="match status" value="1"/>
</dbReference>
<feature type="domain" description="N-acetyltransferase" evidence="2">
    <location>
        <begin position="3"/>
        <end position="174"/>
    </location>
</feature>
<protein>
    <submittedName>
        <fullName evidence="3">N-acetyltransferase</fullName>
    </submittedName>
</protein>
<evidence type="ECO:0000259" key="2">
    <source>
        <dbReference type="PROSITE" id="PS51186"/>
    </source>
</evidence>
<evidence type="ECO:0000256" key="1">
    <source>
        <dbReference type="ARBA" id="ARBA00022679"/>
    </source>
</evidence>
<dbReference type="InterPro" id="IPR000182">
    <property type="entry name" value="GNAT_dom"/>
</dbReference>
<dbReference type="RefSeq" id="WP_118925890.1">
    <property type="nucleotide sequence ID" value="NZ_QXGH01000017.1"/>
</dbReference>
<proteinExistence type="predicted"/>
<dbReference type="PANTHER" id="PTHR13947">
    <property type="entry name" value="GNAT FAMILY N-ACETYLTRANSFERASE"/>
    <property type="match status" value="1"/>
</dbReference>
<name>A0A417Y1P1_9ACTN</name>
<dbReference type="Proteomes" id="UP000283644">
    <property type="component" value="Unassembled WGS sequence"/>
</dbReference>